<accession>A0A288PPL5</accession>
<reference evidence="1" key="1">
    <citation type="submission" date="2015-09" db="EMBL/GenBank/DDBJ databases">
        <title>Streptococcus suis invasive isolates from humans in Poland, 2000-2013.</title>
        <authorList>
            <person name="Bojarska A."/>
            <person name="Molska E."/>
            <person name="Janas K."/>
            <person name="Skoczynska A."/>
            <person name="Stefaniuk E."/>
            <person name="Hryniewicz W."/>
            <person name="Sadowy E."/>
        </authorList>
    </citation>
    <scope>NUCLEOTIDE SEQUENCE</scope>
    <source>
        <strain evidence="1">584</strain>
    </source>
</reference>
<sequence length="37" mass="4368">MLADYNNILITIVFINQMVYNILSVNLEVLYDYGRND</sequence>
<name>A0A288PPL5_STRSU</name>
<evidence type="ECO:0000313" key="1">
    <source>
        <dbReference type="EMBL" id="AOO94971.1"/>
    </source>
</evidence>
<dbReference type="EMBL" id="KT716758">
    <property type="protein sequence ID" value="AOO94971.1"/>
    <property type="molecule type" value="Genomic_DNA"/>
</dbReference>
<organism evidence="1">
    <name type="scientific">Streptococcus suis</name>
    <dbReference type="NCBI Taxonomy" id="1307"/>
    <lineage>
        <taxon>Bacteria</taxon>
        <taxon>Bacillati</taxon>
        <taxon>Bacillota</taxon>
        <taxon>Bacilli</taxon>
        <taxon>Lactobacillales</taxon>
        <taxon>Streptococcaceae</taxon>
        <taxon>Streptococcus</taxon>
    </lineage>
</organism>
<protein>
    <submittedName>
        <fullName evidence="1">Uncharacterized protein</fullName>
    </submittedName>
</protein>
<proteinExistence type="predicted"/>
<dbReference type="AlphaFoldDB" id="A0A288PPL5"/>